<keyword evidence="1" id="KW-0472">Membrane</keyword>
<feature type="transmembrane region" description="Helical" evidence="1">
    <location>
        <begin position="36"/>
        <end position="60"/>
    </location>
</feature>
<keyword evidence="1" id="KW-0812">Transmembrane</keyword>
<feature type="transmembrane region" description="Helical" evidence="1">
    <location>
        <begin position="137"/>
        <end position="156"/>
    </location>
</feature>
<dbReference type="Pfam" id="PF20589">
    <property type="entry name" value="DUF6790"/>
    <property type="match status" value="1"/>
</dbReference>
<keyword evidence="3" id="KW-1185">Reference proteome</keyword>
<dbReference type="Proteomes" id="UP001597182">
    <property type="component" value="Unassembled WGS sequence"/>
</dbReference>
<feature type="transmembrane region" description="Helical" evidence="1">
    <location>
        <begin position="80"/>
        <end position="97"/>
    </location>
</feature>
<comment type="caution">
    <text evidence="2">The sequence shown here is derived from an EMBL/GenBank/DDBJ whole genome shotgun (WGS) entry which is preliminary data.</text>
</comment>
<organism evidence="2 3">
    <name type="scientific">Pseudonocardia benzenivorans</name>
    <dbReference type="NCBI Taxonomy" id="228005"/>
    <lineage>
        <taxon>Bacteria</taxon>
        <taxon>Bacillati</taxon>
        <taxon>Actinomycetota</taxon>
        <taxon>Actinomycetes</taxon>
        <taxon>Pseudonocardiales</taxon>
        <taxon>Pseudonocardiaceae</taxon>
        <taxon>Pseudonocardia</taxon>
    </lineage>
</organism>
<dbReference type="RefSeq" id="WP_013676393.1">
    <property type="nucleotide sequence ID" value="NZ_BAABKS010000017.1"/>
</dbReference>
<sequence>MNPSYGPVFIPAIALIGALVHIGLTRHRTPERTLTIALLWGLVVALGVGEIVTAGSHLLFGPATAAQIGFPAGNPFQTEVGVANLSYGVLGIACYWLRGGFWTATVLGYLVYFWGCGIDHIYQYAAHGNTAPYNWGPIVPIVFGVPLVLAILLVALHRVRRRPDRPAQAPTGQAVPSAPSSP</sequence>
<name>A0ABW3V9J9_9PSEU</name>
<gene>
    <name evidence="2" type="ORF">ACFQ34_01720</name>
</gene>
<feature type="transmembrane region" description="Helical" evidence="1">
    <location>
        <begin position="6"/>
        <end position="24"/>
    </location>
</feature>
<dbReference type="InterPro" id="IPR046740">
    <property type="entry name" value="DUF6790"/>
</dbReference>
<feature type="transmembrane region" description="Helical" evidence="1">
    <location>
        <begin position="104"/>
        <end position="125"/>
    </location>
</feature>
<proteinExistence type="predicted"/>
<dbReference type="EMBL" id="JBHTMB010000012">
    <property type="protein sequence ID" value="MFD1231991.1"/>
    <property type="molecule type" value="Genomic_DNA"/>
</dbReference>
<protein>
    <submittedName>
        <fullName evidence="2">DUF6790 family protein</fullName>
    </submittedName>
</protein>
<evidence type="ECO:0000256" key="1">
    <source>
        <dbReference type="SAM" id="Phobius"/>
    </source>
</evidence>
<evidence type="ECO:0000313" key="2">
    <source>
        <dbReference type="EMBL" id="MFD1231991.1"/>
    </source>
</evidence>
<accession>A0ABW3V9J9</accession>
<evidence type="ECO:0000313" key="3">
    <source>
        <dbReference type="Proteomes" id="UP001597182"/>
    </source>
</evidence>
<reference evidence="3" key="1">
    <citation type="journal article" date="2019" name="Int. J. Syst. Evol. Microbiol.">
        <title>The Global Catalogue of Microorganisms (GCM) 10K type strain sequencing project: providing services to taxonomists for standard genome sequencing and annotation.</title>
        <authorList>
            <consortium name="The Broad Institute Genomics Platform"/>
            <consortium name="The Broad Institute Genome Sequencing Center for Infectious Disease"/>
            <person name="Wu L."/>
            <person name="Ma J."/>
        </authorList>
    </citation>
    <scope>NUCLEOTIDE SEQUENCE [LARGE SCALE GENOMIC DNA]</scope>
    <source>
        <strain evidence="3">CCUG 49018</strain>
    </source>
</reference>
<keyword evidence="1" id="KW-1133">Transmembrane helix</keyword>